<evidence type="ECO:0000313" key="3">
    <source>
        <dbReference type="Proteomes" id="UP000019024"/>
    </source>
</evidence>
<feature type="transmembrane region" description="Helical" evidence="1">
    <location>
        <begin position="20"/>
        <end position="40"/>
    </location>
</feature>
<keyword evidence="1" id="KW-0472">Membrane</keyword>
<evidence type="ECO:0008006" key="4">
    <source>
        <dbReference type="Google" id="ProtNLM"/>
    </source>
</evidence>
<keyword evidence="1" id="KW-1133">Transmembrane helix</keyword>
<dbReference type="RefSeq" id="WP_049954136.1">
    <property type="nucleotide sequence ID" value="NZ_CP007055.1"/>
</dbReference>
<dbReference type="PATRIC" id="fig|797299.3.peg.2888"/>
<feature type="transmembrane region" description="Helical" evidence="1">
    <location>
        <begin position="104"/>
        <end position="121"/>
    </location>
</feature>
<reference evidence="2 3" key="1">
    <citation type="submission" date="2014-01" db="EMBL/GenBank/DDBJ databases">
        <authorList>
            <consortium name="DOE Joint Genome Institute"/>
            <person name="Anderson I."/>
            <person name="Huntemann M."/>
            <person name="Han J."/>
            <person name="Chen A."/>
            <person name="Kyrpides N."/>
            <person name="Mavromatis K."/>
            <person name="Markowitz V."/>
            <person name="Palaniappan K."/>
            <person name="Ivanova N."/>
            <person name="Schaumberg A."/>
            <person name="Pati A."/>
            <person name="Liolios K."/>
            <person name="Nordberg H.P."/>
            <person name="Cantor M.N."/>
            <person name="Hua S.X."/>
            <person name="Woyke T."/>
        </authorList>
    </citation>
    <scope>NUCLEOTIDE SEQUENCE [LARGE SCALE GENOMIC DNA]</scope>
    <source>
        <strain evidence="2 3">XH-48</strain>
    </source>
</reference>
<organism evidence="2 3">
    <name type="scientific">Halostagnicola larsenii XH-48</name>
    <dbReference type="NCBI Taxonomy" id="797299"/>
    <lineage>
        <taxon>Archaea</taxon>
        <taxon>Methanobacteriati</taxon>
        <taxon>Methanobacteriota</taxon>
        <taxon>Stenosarchaea group</taxon>
        <taxon>Halobacteria</taxon>
        <taxon>Halobacteriales</taxon>
        <taxon>Natrialbaceae</taxon>
        <taxon>Halostagnicola</taxon>
    </lineage>
</organism>
<proteinExistence type="predicted"/>
<evidence type="ECO:0000256" key="1">
    <source>
        <dbReference type="SAM" id="Phobius"/>
    </source>
</evidence>
<name>W0JTK3_9EURY</name>
<accession>W0JTK3</accession>
<sequence>MNVRSRDDRLTGTSVGVKLLAGIIGLCAFAIAGIGVVAVADPSAGQGTGMAVPIIAFLVGLGLGMLALAAGLWLGVSWAWTWGFILYGGSSFGGLAAGIRTADLPALAGGVVSGLIAAYLYRQREQFGIESADE</sequence>
<evidence type="ECO:0000313" key="2">
    <source>
        <dbReference type="EMBL" id="AHG00642.1"/>
    </source>
</evidence>
<dbReference type="Proteomes" id="UP000019024">
    <property type="component" value="Chromosome"/>
</dbReference>
<protein>
    <recommendedName>
        <fullName evidence="4">Integral membrane protein</fullName>
    </recommendedName>
</protein>
<dbReference type="OrthoDB" id="170107at2157"/>
<dbReference type="HOGENOM" id="CLU_1891347_0_0_2"/>
<keyword evidence="3" id="KW-1185">Reference proteome</keyword>
<dbReference type="KEGG" id="hlr:HALLA_19465"/>
<feature type="transmembrane region" description="Helical" evidence="1">
    <location>
        <begin position="52"/>
        <end position="73"/>
    </location>
</feature>
<gene>
    <name evidence="2" type="ORF">HALLA_19465</name>
</gene>
<dbReference type="eggNOG" id="arCOG10943">
    <property type="taxonomic scope" value="Archaea"/>
</dbReference>
<keyword evidence="1" id="KW-0812">Transmembrane</keyword>
<dbReference type="EMBL" id="CP007055">
    <property type="protein sequence ID" value="AHG00642.1"/>
    <property type="molecule type" value="Genomic_DNA"/>
</dbReference>
<dbReference type="GeneID" id="25146567"/>
<feature type="transmembrane region" description="Helical" evidence="1">
    <location>
        <begin position="79"/>
        <end position="97"/>
    </location>
</feature>
<dbReference type="AlphaFoldDB" id="W0JTK3"/>
<dbReference type="STRING" id="797299.HALLA_19465"/>